<organism evidence="3 4">
    <name type="scientific">Moniliophthora roreri</name>
    <name type="common">Frosty pod rot fungus</name>
    <name type="synonym">Monilia roreri</name>
    <dbReference type="NCBI Taxonomy" id="221103"/>
    <lineage>
        <taxon>Eukaryota</taxon>
        <taxon>Fungi</taxon>
        <taxon>Dikarya</taxon>
        <taxon>Basidiomycota</taxon>
        <taxon>Agaricomycotina</taxon>
        <taxon>Agaricomycetes</taxon>
        <taxon>Agaricomycetidae</taxon>
        <taxon>Agaricales</taxon>
        <taxon>Marasmiineae</taxon>
        <taxon>Marasmiaceae</taxon>
        <taxon>Moniliophthora</taxon>
    </lineage>
</organism>
<feature type="transmembrane region" description="Helical" evidence="1">
    <location>
        <begin position="607"/>
        <end position="629"/>
    </location>
</feature>
<evidence type="ECO:0000313" key="4">
    <source>
        <dbReference type="Proteomes" id="UP000054988"/>
    </source>
</evidence>
<protein>
    <recommendedName>
        <fullName evidence="2">F-box domain-containing protein</fullName>
    </recommendedName>
</protein>
<keyword evidence="1" id="KW-0812">Transmembrane</keyword>
<dbReference type="Proteomes" id="UP000054988">
    <property type="component" value="Unassembled WGS sequence"/>
</dbReference>
<dbReference type="EMBL" id="LATX01002395">
    <property type="protein sequence ID" value="KTB30153.1"/>
    <property type="molecule type" value="Genomic_DNA"/>
</dbReference>
<dbReference type="InterPro" id="IPR001810">
    <property type="entry name" value="F-box_dom"/>
</dbReference>
<reference evidence="3 4" key="1">
    <citation type="submission" date="2015-12" db="EMBL/GenBank/DDBJ databases">
        <title>Draft genome sequence of Moniliophthora roreri, the causal agent of frosty pod rot of cacao.</title>
        <authorList>
            <person name="Aime M.C."/>
            <person name="Diaz-Valderrama J.R."/>
            <person name="Kijpornyongpan T."/>
            <person name="Phillips-Mora W."/>
        </authorList>
    </citation>
    <scope>NUCLEOTIDE SEQUENCE [LARGE SCALE GENOMIC DNA]</scope>
    <source>
        <strain evidence="3 4">MCA 2952</strain>
    </source>
</reference>
<dbReference type="SUPFAM" id="SSF52047">
    <property type="entry name" value="RNI-like"/>
    <property type="match status" value="1"/>
</dbReference>
<dbReference type="AlphaFoldDB" id="A0A0W0F1I9"/>
<comment type="caution">
    <text evidence="3">The sequence shown here is derived from an EMBL/GenBank/DDBJ whole genome shotgun (WGS) entry which is preliminary data.</text>
</comment>
<evidence type="ECO:0000313" key="3">
    <source>
        <dbReference type="EMBL" id="KTB30153.1"/>
    </source>
</evidence>
<keyword evidence="1" id="KW-0472">Membrane</keyword>
<accession>A0A0W0F1I9</accession>
<name>A0A0W0F1I9_MONRR</name>
<dbReference type="InterPro" id="IPR032675">
    <property type="entry name" value="LRR_dom_sf"/>
</dbReference>
<feature type="domain" description="F-box" evidence="2">
    <location>
        <begin position="35"/>
        <end position="94"/>
    </location>
</feature>
<keyword evidence="1" id="KW-1133">Transmembrane helix</keyword>
<dbReference type="Pfam" id="PF12937">
    <property type="entry name" value="F-box-like"/>
    <property type="match status" value="1"/>
</dbReference>
<dbReference type="Gene3D" id="3.80.10.10">
    <property type="entry name" value="Ribonuclease Inhibitor"/>
    <property type="match status" value="1"/>
</dbReference>
<evidence type="ECO:0000256" key="1">
    <source>
        <dbReference type="SAM" id="Phobius"/>
    </source>
</evidence>
<evidence type="ECO:0000259" key="2">
    <source>
        <dbReference type="Pfam" id="PF12937"/>
    </source>
</evidence>
<sequence>MTDQQPLRLFVDRRGTDVEKQIPQHDLETSQNLVSRLPPEILIYIFSLIVHSTNRNFYIIRNFDDRYWFHFSHVCRDWRTISLNCTSLWTRPDFDYPCLAEEMIERSRPALLDIDIGHFLDLKKWYIKEKAIAKALHEPERIRSLHMKFQFMNREPIHELFSLLTNVDTPFLRCLEIWSTNDVTLPVGFLKGHAPQIDHLQLHGCSIPSDGLRLDQITSLKLDNVRDRPFFDVLQRTPQLETLAITHPMLQDVDLNGRVVFLPLLRNFHLGLDDRCTPDILFFLYSSFPKTTRISIECGYSPKDNFSNHFQATMNAISSLIESSTTSGSDQRVIKALDLRIRGPHPRLGDLDTRDSLVILEAWNTNELPVSVNGYLAPVIPSHFRVQVRWKWGGLRDCAPEPPYEACLETFLYGLPLSSLETLCFGVRLGKHSCVRTRNDVLEACLRPLRQSSSLRNICLADDWSDEWCPSAVGLNLGVGWMDTMELASRPEKPAFPALDTLSLLRVNFRQREKIVHKLLVEIMGIRQRYGPRLPKLILKRCPNVTRADFIWLEKCFEEVDWDGFRTPPWVWEGASSRSIRLRKGLESNWIFALAWRLWIPRVNATFTYRFAVLGYVFAFICTIQLGIVA</sequence>
<gene>
    <name evidence="3" type="ORF">WG66_17287</name>
</gene>
<proteinExistence type="predicted"/>